<sequence length="101" mass="10907">MGAVQDHLHDEAVHDGRLDPRRFSAVGVARDAGASERRGHHGGGAEKAASAERVWHRKAPPGSTMGLPRPDGTRFARPDRTRAKPTGGRFRPAPRRTPAAF</sequence>
<dbReference type="Proteomes" id="UP001501588">
    <property type="component" value="Unassembled WGS sequence"/>
</dbReference>
<feature type="compositionally biased region" description="Basic and acidic residues" evidence="1">
    <location>
        <begin position="71"/>
        <end position="82"/>
    </location>
</feature>
<protein>
    <submittedName>
        <fullName evidence="2">Uncharacterized protein</fullName>
    </submittedName>
</protein>
<feature type="compositionally biased region" description="Low complexity" evidence="1">
    <location>
        <begin position="85"/>
        <end position="101"/>
    </location>
</feature>
<gene>
    <name evidence="2" type="ORF">GCM10009416_00660</name>
</gene>
<dbReference type="EMBL" id="BAAAFZ010000002">
    <property type="protein sequence ID" value="GAA0566576.1"/>
    <property type="molecule type" value="Genomic_DNA"/>
</dbReference>
<organism evidence="2 3">
    <name type="scientific">Craurococcus roseus</name>
    <dbReference type="NCBI Taxonomy" id="77585"/>
    <lineage>
        <taxon>Bacteria</taxon>
        <taxon>Pseudomonadati</taxon>
        <taxon>Pseudomonadota</taxon>
        <taxon>Alphaproteobacteria</taxon>
        <taxon>Acetobacterales</taxon>
        <taxon>Acetobacteraceae</taxon>
        <taxon>Craurococcus</taxon>
    </lineage>
</organism>
<name>A0ABP3PI73_9PROT</name>
<evidence type="ECO:0000313" key="3">
    <source>
        <dbReference type="Proteomes" id="UP001501588"/>
    </source>
</evidence>
<accession>A0ABP3PI73</accession>
<evidence type="ECO:0000313" key="2">
    <source>
        <dbReference type="EMBL" id="GAA0566576.1"/>
    </source>
</evidence>
<feature type="region of interest" description="Disordered" evidence="1">
    <location>
        <begin position="28"/>
        <end position="101"/>
    </location>
</feature>
<evidence type="ECO:0000256" key="1">
    <source>
        <dbReference type="SAM" id="MobiDB-lite"/>
    </source>
</evidence>
<proteinExistence type="predicted"/>
<comment type="caution">
    <text evidence="2">The sequence shown here is derived from an EMBL/GenBank/DDBJ whole genome shotgun (WGS) entry which is preliminary data.</text>
</comment>
<reference evidence="3" key="1">
    <citation type="journal article" date="2019" name="Int. J. Syst. Evol. Microbiol.">
        <title>The Global Catalogue of Microorganisms (GCM) 10K type strain sequencing project: providing services to taxonomists for standard genome sequencing and annotation.</title>
        <authorList>
            <consortium name="The Broad Institute Genomics Platform"/>
            <consortium name="The Broad Institute Genome Sequencing Center for Infectious Disease"/>
            <person name="Wu L."/>
            <person name="Ma J."/>
        </authorList>
    </citation>
    <scope>NUCLEOTIDE SEQUENCE [LARGE SCALE GENOMIC DNA]</scope>
    <source>
        <strain evidence="3">JCM 9933</strain>
    </source>
</reference>
<keyword evidence="3" id="KW-1185">Reference proteome</keyword>